<gene>
    <name evidence="1" type="ORF">H8K20_05735</name>
</gene>
<name>A0A8J6LUM1_9FIRM</name>
<organism evidence="1 2">
    <name type="scientific">Neobittarella massiliensis</name>
    <name type="common">ex Bilen et al. 2018</name>
    <dbReference type="NCBI Taxonomy" id="2041842"/>
    <lineage>
        <taxon>Bacteria</taxon>
        <taxon>Bacillati</taxon>
        <taxon>Bacillota</taxon>
        <taxon>Clostridia</taxon>
        <taxon>Eubacteriales</taxon>
        <taxon>Oscillospiraceae</taxon>
        <taxon>Neobittarella (ex Bilen et al. 2018)</taxon>
    </lineage>
</organism>
<comment type="caution">
    <text evidence="1">The sequence shown here is derived from an EMBL/GenBank/DDBJ whole genome shotgun (WGS) entry which is preliminary data.</text>
</comment>
<dbReference type="EMBL" id="JACOGI010000001">
    <property type="protein sequence ID" value="MBC3515895.1"/>
    <property type="molecule type" value="Genomic_DNA"/>
</dbReference>
<dbReference type="AlphaFoldDB" id="A0A8J6LUM1"/>
<accession>A0A8J6LUM1</accession>
<sequence length="48" mass="5239">MIGNYIVGGNKGGSQKVFKYKNAKNKLDLEMPIIVHPGLVPTLGIKEK</sequence>
<reference evidence="1" key="1">
    <citation type="submission" date="2020-08" db="EMBL/GenBank/DDBJ databases">
        <authorList>
            <person name="Liu C."/>
            <person name="Sun Q."/>
        </authorList>
    </citation>
    <scope>NUCLEOTIDE SEQUENCE</scope>
    <source>
        <strain evidence="1">NSJ-65</strain>
    </source>
</reference>
<dbReference type="RefSeq" id="WP_186487743.1">
    <property type="nucleotide sequence ID" value="NZ_JACOGI010000001.1"/>
</dbReference>
<proteinExistence type="predicted"/>
<keyword evidence="2" id="KW-1185">Reference proteome</keyword>
<protein>
    <submittedName>
        <fullName evidence="1">Uncharacterized protein</fullName>
    </submittedName>
</protein>
<dbReference type="Proteomes" id="UP000597668">
    <property type="component" value="Unassembled WGS sequence"/>
</dbReference>
<evidence type="ECO:0000313" key="2">
    <source>
        <dbReference type="Proteomes" id="UP000597668"/>
    </source>
</evidence>
<evidence type="ECO:0000313" key="1">
    <source>
        <dbReference type="EMBL" id="MBC3515895.1"/>
    </source>
</evidence>